<protein>
    <submittedName>
        <fullName evidence="2">ATP-binding cassette permease MDL2</fullName>
    </submittedName>
</protein>
<evidence type="ECO:0000259" key="1">
    <source>
        <dbReference type="PROSITE" id="PS50893"/>
    </source>
</evidence>
<dbReference type="InterPro" id="IPR003439">
    <property type="entry name" value="ABC_transporter-like_ATP-bd"/>
</dbReference>
<sequence length="217" mass="24594">MNISWCKTGYLILCPNYVFSFIDTFQIFIEDQNIRNLNLKAYRAQIGCVQQETTIFEGTITENIRLGKLNATQEEIEEAAKDANIHEFISRLPEGYNTLITGDSVGMSRGQRRQIAIARALIRKPKLLLLDEATSALDTRSELAVREAIDRGSKGRTVVFATHRLADVRNADLIIMLERGRIKESGTHQQLLELDGLYAAMLRSQVMDLQQELHLSQ</sequence>
<dbReference type="Gene3D" id="3.40.50.300">
    <property type="entry name" value="P-loop containing nucleotide triphosphate hydrolases"/>
    <property type="match status" value="1"/>
</dbReference>
<dbReference type="InterPro" id="IPR027417">
    <property type="entry name" value="P-loop_NTPase"/>
</dbReference>
<dbReference type="EMBL" id="LUCM01008770">
    <property type="protein sequence ID" value="KAA0187925.1"/>
    <property type="molecule type" value="Genomic_DNA"/>
</dbReference>
<comment type="caution">
    <text evidence="2">The sequence shown here is derived from an EMBL/GenBank/DDBJ whole genome shotgun (WGS) entry which is preliminary data.</text>
</comment>
<dbReference type="OrthoDB" id="6500128at2759"/>
<keyword evidence="3" id="KW-1185">Reference proteome</keyword>
<proteinExistence type="predicted"/>
<keyword evidence="2" id="KW-0547">Nucleotide-binding</keyword>
<dbReference type="GO" id="GO:0016887">
    <property type="term" value="F:ATP hydrolysis activity"/>
    <property type="evidence" value="ECO:0007669"/>
    <property type="project" value="InterPro"/>
</dbReference>
<dbReference type="Pfam" id="PF00005">
    <property type="entry name" value="ABC_tran"/>
    <property type="match status" value="1"/>
</dbReference>
<dbReference type="SUPFAM" id="SSF52540">
    <property type="entry name" value="P-loop containing nucleoside triphosphate hydrolases"/>
    <property type="match status" value="1"/>
</dbReference>
<gene>
    <name evidence="2" type="ORF">FBUS_11048</name>
</gene>
<evidence type="ECO:0000313" key="2">
    <source>
        <dbReference type="EMBL" id="KAA0187925.1"/>
    </source>
</evidence>
<reference evidence="2" key="1">
    <citation type="submission" date="2019-05" db="EMBL/GenBank/DDBJ databases">
        <title>Annotation for the trematode Fasciolopsis buski.</title>
        <authorList>
            <person name="Choi Y.-J."/>
        </authorList>
    </citation>
    <scope>NUCLEOTIDE SEQUENCE</scope>
    <source>
        <strain evidence="2">HT</strain>
        <tissue evidence="2">Whole worm</tissue>
    </source>
</reference>
<dbReference type="PANTHER" id="PTHR24221:SF503">
    <property type="entry name" value="MITOCHONDRIAL POTASSIUM CHANNEL ATP-BINDING SUBUNIT"/>
    <property type="match status" value="1"/>
</dbReference>
<organism evidence="2 3">
    <name type="scientific">Fasciolopsis buskii</name>
    <dbReference type="NCBI Taxonomy" id="27845"/>
    <lineage>
        <taxon>Eukaryota</taxon>
        <taxon>Metazoa</taxon>
        <taxon>Spiralia</taxon>
        <taxon>Lophotrochozoa</taxon>
        <taxon>Platyhelminthes</taxon>
        <taxon>Trematoda</taxon>
        <taxon>Digenea</taxon>
        <taxon>Plagiorchiida</taxon>
        <taxon>Echinostomata</taxon>
        <taxon>Echinostomatoidea</taxon>
        <taxon>Fasciolidae</taxon>
        <taxon>Fasciolopsis</taxon>
    </lineage>
</organism>
<evidence type="ECO:0000313" key="3">
    <source>
        <dbReference type="Proteomes" id="UP000728185"/>
    </source>
</evidence>
<dbReference type="GO" id="GO:0005524">
    <property type="term" value="F:ATP binding"/>
    <property type="evidence" value="ECO:0007669"/>
    <property type="project" value="UniProtKB-KW"/>
</dbReference>
<keyword evidence="2" id="KW-0067">ATP-binding</keyword>
<dbReference type="GO" id="GO:0016020">
    <property type="term" value="C:membrane"/>
    <property type="evidence" value="ECO:0007669"/>
    <property type="project" value="TreeGrafter"/>
</dbReference>
<dbReference type="PANTHER" id="PTHR24221">
    <property type="entry name" value="ATP-BINDING CASSETTE SUB-FAMILY B"/>
    <property type="match status" value="1"/>
</dbReference>
<name>A0A8E0VH23_9TREM</name>
<feature type="domain" description="ABC transporter" evidence="1">
    <location>
        <begin position="6"/>
        <end position="204"/>
    </location>
</feature>
<dbReference type="GO" id="GO:0042626">
    <property type="term" value="F:ATPase-coupled transmembrane transporter activity"/>
    <property type="evidence" value="ECO:0007669"/>
    <property type="project" value="TreeGrafter"/>
</dbReference>
<dbReference type="AlphaFoldDB" id="A0A8E0VH23"/>
<accession>A0A8E0VH23</accession>
<dbReference type="Proteomes" id="UP000728185">
    <property type="component" value="Unassembled WGS sequence"/>
</dbReference>
<dbReference type="PROSITE" id="PS50893">
    <property type="entry name" value="ABC_TRANSPORTER_2"/>
    <property type="match status" value="1"/>
</dbReference>
<dbReference type="InterPro" id="IPR039421">
    <property type="entry name" value="Type_1_exporter"/>
</dbReference>